<dbReference type="EC" id="2.3.1.-" evidence="2"/>
<organism evidence="2 3">
    <name type="scientific">Candidatus Bilophila faecipullorum</name>
    <dbReference type="NCBI Taxonomy" id="2838482"/>
    <lineage>
        <taxon>Bacteria</taxon>
        <taxon>Pseudomonadati</taxon>
        <taxon>Thermodesulfobacteriota</taxon>
        <taxon>Desulfovibrionia</taxon>
        <taxon>Desulfovibrionales</taxon>
        <taxon>Desulfovibrionaceae</taxon>
        <taxon>Bilophila</taxon>
    </lineage>
</organism>
<dbReference type="GO" id="GO:0016746">
    <property type="term" value="F:acyltransferase activity"/>
    <property type="evidence" value="ECO:0007669"/>
    <property type="project" value="UniProtKB-KW"/>
</dbReference>
<accession>A0A9D1QXJ9</accession>
<reference evidence="2" key="2">
    <citation type="submission" date="2021-04" db="EMBL/GenBank/DDBJ databases">
        <authorList>
            <person name="Gilroy R."/>
        </authorList>
    </citation>
    <scope>NUCLEOTIDE SEQUENCE</scope>
    <source>
        <strain evidence="2">ChiSxjej5B17-1746</strain>
    </source>
</reference>
<protein>
    <submittedName>
        <fullName evidence="2">GNAT family N-acetyltransferase</fullName>
        <ecNumber evidence="2">2.3.1.-</ecNumber>
    </submittedName>
</protein>
<name>A0A9D1QXJ9_9BACT</name>
<dbReference type="InterPro" id="IPR038740">
    <property type="entry name" value="BioF2-like_GNAT_dom"/>
</dbReference>
<comment type="caution">
    <text evidence="2">The sequence shown here is derived from an EMBL/GenBank/DDBJ whole genome shotgun (WGS) entry which is preliminary data.</text>
</comment>
<dbReference type="SUPFAM" id="SSF55729">
    <property type="entry name" value="Acyl-CoA N-acyltransferases (Nat)"/>
    <property type="match status" value="1"/>
</dbReference>
<dbReference type="Gene3D" id="3.40.630.30">
    <property type="match status" value="1"/>
</dbReference>
<keyword evidence="2" id="KW-0808">Transferase</keyword>
<dbReference type="EMBL" id="DXGI01000072">
    <property type="protein sequence ID" value="HIW77886.1"/>
    <property type="molecule type" value="Genomic_DNA"/>
</dbReference>
<dbReference type="Pfam" id="PF01963">
    <property type="entry name" value="TraB_PrgY_gumN"/>
    <property type="match status" value="1"/>
</dbReference>
<feature type="domain" description="BioF2-like acetyltransferase" evidence="1">
    <location>
        <begin position="114"/>
        <end position="241"/>
    </location>
</feature>
<gene>
    <name evidence="2" type="ORF">H9874_01905</name>
</gene>
<evidence type="ECO:0000259" key="1">
    <source>
        <dbReference type="Pfam" id="PF13480"/>
    </source>
</evidence>
<sequence length="592" mass="66698">MPDLSLALEKARVPEHSVPFMEAMSQGTAFMEGDYLFLTADDWLMAVAYPLAGDYAHDAFERALRAALRRVPKRLDGVDCWAVGPELPPRLAGHVSDRDSFYSLPADAPVPARLRRPVARAAERLTVREGRDFTPAHRRLWAEFMGRTALKPNVRELFARTEAVLAAPGADLRLLDAVDAEGRLAASLLLDFTPGPFCSYVIGAHSRAYYTPHAADLLFARMLEAARREGKGYIHLGLGVNEGIRRFKEKWGGRPALPYVMAGWREGGVSGSSREAMEGFVRLILQSPSGLSKRQIFESLPQQRPFAMLWELTKGGRTSWIGGTAHFFCCSFEMAFRDLFERVDTVLFEGPLDKETLDEVEQMGKHPDGRHPPLTEVLSEAEIRRLERVVRGPTGRLARLLNAAVPHPADVRGLLADTRHWYAFFSLWAAYLERRGWSQSVDLCAWNTAMDMGKTVIGMESLEEQVASLEAIPLSRVVSFLRDCGDWNAYMRRNMRAYLSGSLNRMLGTTTEFPPRTTRIIDGRNQRFRERMRPFIEEGGTAVFVGSAHMLQLREMLAEDGFTVRQVHPTWRHRLRARLTGENDVLFPTGRV</sequence>
<evidence type="ECO:0000313" key="3">
    <source>
        <dbReference type="Proteomes" id="UP000824264"/>
    </source>
</evidence>
<dbReference type="Proteomes" id="UP000824264">
    <property type="component" value="Unassembled WGS sequence"/>
</dbReference>
<dbReference type="CDD" id="cd14789">
    <property type="entry name" value="Tiki"/>
    <property type="match status" value="1"/>
</dbReference>
<proteinExistence type="predicted"/>
<dbReference type="InterPro" id="IPR002816">
    <property type="entry name" value="TraB/PrgY/GumN_fam"/>
</dbReference>
<evidence type="ECO:0000313" key="2">
    <source>
        <dbReference type="EMBL" id="HIW77886.1"/>
    </source>
</evidence>
<dbReference type="InterPro" id="IPR016181">
    <property type="entry name" value="Acyl_CoA_acyltransferase"/>
</dbReference>
<reference evidence="2" key="1">
    <citation type="journal article" date="2021" name="PeerJ">
        <title>Extensive microbial diversity within the chicken gut microbiome revealed by metagenomics and culture.</title>
        <authorList>
            <person name="Gilroy R."/>
            <person name="Ravi A."/>
            <person name="Getino M."/>
            <person name="Pursley I."/>
            <person name="Horton D.L."/>
            <person name="Alikhan N.F."/>
            <person name="Baker D."/>
            <person name="Gharbi K."/>
            <person name="Hall N."/>
            <person name="Watson M."/>
            <person name="Adriaenssens E.M."/>
            <person name="Foster-Nyarko E."/>
            <person name="Jarju S."/>
            <person name="Secka A."/>
            <person name="Antonio M."/>
            <person name="Oren A."/>
            <person name="Chaudhuri R.R."/>
            <person name="La Ragione R."/>
            <person name="Hildebrand F."/>
            <person name="Pallen M.J."/>
        </authorList>
    </citation>
    <scope>NUCLEOTIDE SEQUENCE</scope>
    <source>
        <strain evidence="2">ChiSxjej5B17-1746</strain>
    </source>
</reference>
<keyword evidence="2" id="KW-0012">Acyltransferase</keyword>
<dbReference type="AlphaFoldDB" id="A0A9D1QXJ9"/>
<dbReference type="Pfam" id="PF13480">
    <property type="entry name" value="Acetyltransf_6"/>
    <property type="match status" value="1"/>
</dbReference>